<keyword evidence="4" id="KW-1185">Reference proteome</keyword>
<dbReference type="GO" id="GO:0046872">
    <property type="term" value="F:metal ion binding"/>
    <property type="evidence" value="ECO:0007669"/>
    <property type="project" value="InterPro"/>
</dbReference>
<dbReference type="InterPro" id="IPR011761">
    <property type="entry name" value="ATP-grasp"/>
</dbReference>
<gene>
    <name evidence="3" type="ORF">EA26_12660</name>
</gene>
<dbReference type="GO" id="GO:0005524">
    <property type="term" value="F:ATP binding"/>
    <property type="evidence" value="ECO:0007669"/>
    <property type="project" value="UniProtKB-UniRule"/>
</dbReference>
<evidence type="ECO:0000256" key="1">
    <source>
        <dbReference type="PROSITE-ProRule" id="PRU00409"/>
    </source>
</evidence>
<keyword evidence="1" id="KW-0547">Nucleotide-binding</keyword>
<dbReference type="Gene3D" id="3.30.470.20">
    <property type="entry name" value="ATP-grasp fold, B domain"/>
    <property type="match status" value="1"/>
</dbReference>
<dbReference type="PANTHER" id="PTHR39217">
    <property type="match status" value="1"/>
</dbReference>
<keyword evidence="1" id="KW-0067">ATP-binding</keyword>
<evidence type="ECO:0000259" key="2">
    <source>
        <dbReference type="PROSITE" id="PS50975"/>
    </source>
</evidence>
<dbReference type="PANTHER" id="PTHR39217:SF1">
    <property type="entry name" value="GLUTATHIONE SYNTHETASE"/>
    <property type="match status" value="1"/>
</dbReference>
<dbReference type="Proteomes" id="UP000029994">
    <property type="component" value="Unassembled WGS sequence"/>
</dbReference>
<name>A0A099LV42_9VIBR</name>
<dbReference type="GeneID" id="43684009"/>
<feature type="domain" description="ATP-grasp" evidence="2">
    <location>
        <begin position="98"/>
        <end position="302"/>
    </location>
</feature>
<dbReference type="eggNOG" id="COG0189">
    <property type="taxonomic scope" value="Bacteria"/>
</dbReference>
<dbReference type="PROSITE" id="PS50975">
    <property type="entry name" value="ATP_GRASP"/>
    <property type="match status" value="1"/>
</dbReference>
<dbReference type="InterPro" id="IPR053191">
    <property type="entry name" value="DcsG_Biosynth_Enzyme"/>
</dbReference>
<protein>
    <recommendedName>
        <fullName evidence="2">ATP-grasp domain-containing protein</fullName>
    </recommendedName>
</protein>
<reference evidence="3 4" key="1">
    <citation type="submission" date="2014-04" db="EMBL/GenBank/DDBJ databases">
        <title>Genome sequencing of Vibrio navarrensis strains.</title>
        <authorList>
            <person name="Gladney L.M."/>
            <person name="Katz L.S."/>
            <person name="Marino-Ramirez L."/>
            <person name="Jordan I.K."/>
        </authorList>
    </citation>
    <scope>NUCLEOTIDE SEQUENCE [LARGE SCALE GENOMIC DNA]</scope>
    <source>
        <strain evidence="3 4">ATCC 51183</strain>
    </source>
</reference>
<proteinExistence type="predicted"/>
<accession>A0A099LV42</accession>
<dbReference type="RefSeq" id="WP_039427857.1">
    <property type="nucleotide sequence ID" value="NZ_CP061844.1"/>
</dbReference>
<dbReference type="AlphaFoldDB" id="A0A099LV42"/>
<evidence type="ECO:0000313" key="3">
    <source>
        <dbReference type="EMBL" id="KGK12118.1"/>
    </source>
</evidence>
<dbReference type="SUPFAM" id="SSF56059">
    <property type="entry name" value="Glutathione synthetase ATP-binding domain-like"/>
    <property type="match status" value="1"/>
</dbReference>
<comment type="caution">
    <text evidence="3">The sequence shown here is derived from an EMBL/GenBank/DDBJ whole genome shotgun (WGS) entry which is preliminary data.</text>
</comment>
<dbReference type="EMBL" id="JMCG01000001">
    <property type="protein sequence ID" value="KGK12118.1"/>
    <property type="molecule type" value="Genomic_DNA"/>
</dbReference>
<dbReference type="STRING" id="29495.EA26_12660"/>
<sequence length="308" mass="35211">MLDTKKVALVSDSDSLSVDYDMPLIIDAFKRTNVEADVIFWDDANPDLSIYDLVVLRSPWTYMEKIKPFIEFCQKVEQSSVLLNPLSVIEWNSDKSYLKLLEKQGIPIVPTEIIYSETEIQAALASLKESEWEINEVVIKPTVGAYSFGVVRLSIDDSDKITQHVRYLLQLGKSVIFQPYLNTIEKHGETNIIYFDNTYSHTIKKEPLLAERGETKTPDMEFRTLKDANSEEKALAKRILDLVQTNLELSKPLLYARLDFIEDKNGMPLLLELEITEPSLSLPLTPKSVDFFVRSIIERVQSKDVVVC</sequence>
<organism evidence="3 4">
    <name type="scientific">Vibrio navarrensis</name>
    <dbReference type="NCBI Taxonomy" id="29495"/>
    <lineage>
        <taxon>Bacteria</taxon>
        <taxon>Pseudomonadati</taxon>
        <taxon>Pseudomonadota</taxon>
        <taxon>Gammaproteobacteria</taxon>
        <taxon>Vibrionales</taxon>
        <taxon>Vibrionaceae</taxon>
        <taxon>Vibrio</taxon>
    </lineage>
</organism>
<evidence type="ECO:0000313" key="4">
    <source>
        <dbReference type="Proteomes" id="UP000029994"/>
    </source>
</evidence>